<proteinExistence type="predicted"/>
<evidence type="ECO:0000313" key="2">
    <source>
        <dbReference type="EMBL" id="PWE17809.1"/>
    </source>
</evidence>
<protein>
    <submittedName>
        <fullName evidence="2">Uncharacterized protein</fullName>
    </submittedName>
</protein>
<sequence length="238" mass="26681">MSAREEEVWGKAEPLATAWREFADYGLEGFDRRGSLRLYERPKAKETIDDIVRREQMLASLEANLKKEFLTRIEGGEFDAYGRDISQAISSPIVKIPNSFFNQDAAGFEVDFDASRLNLLGKTIIDIRVIPADTSKEALAASNGDAAEVSPSDASEMDEQRRPAHRPNTQDAFKAKVREAVRDDPEFLLRGNRTDQAREIKARLYGEGARNLDDMAGCNIDSARRWVGEVANEIIRDA</sequence>
<dbReference type="EMBL" id="QEXV01000003">
    <property type="protein sequence ID" value="PWE17809.1"/>
    <property type="molecule type" value="Genomic_DNA"/>
</dbReference>
<evidence type="ECO:0000313" key="3">
    <source>
        <dbReference type="Proteomes" id="UP000245168"/>
    </source>
</evidence>
<dbReference type="RefSeq" id="WP_109253040.1">
    <property type="nucleotide sequence ID" value="NZ_QEXV01000003.1"/>
</dbReference>
<dbReference type="Proteomes" id="UP000245168">
    <property type="component" value="Unassembled WGS sequence"/>
</dbReference>
<keyword evidence="3" id="KW-1185">Reference proteome</keyword>
<comment type="caution">
    <text evidence="2">The sequence shown here is derived from an EMBL/GenBank/DDBJ whole genome shotgun (WGS) entry which is preliminary data.</text>
</comment>
<feature type="region of interest" description="Disordered" evidence="1">
    <location>
        <begin position="141"/>
        <end position="172"/>
    </location>
</feature>
<gene>
    <name evidence="2" type="ORF">DDZ18_09170</name>
</gene>
<accession>A0A2U2BUZ9</accession>
<reference evidence="3" key="1">
    <citation type="submission" date="2018-05" db="EMBL/GenBank/DDBJ databases">
        <authorList>
            <person name="Liu B.-T."/>
        </authorList>
    </citation>
    <scope>NUCLEOTIDE SEQUENCE [LARGE SCALE GENOMIC DNA]</scope>
    <source>
        <strain evidence="3">WD6-1</strain>
    </source>
</reference>
<organism evidence="2 3">
    <name type="scientific">Marinicauda salina</name>
    <dbReference type="NCBI Taxonomy" id="2135793"/>
    <lineage>
        <taxon>Bacteria</taxon>
        <taxon>Pseudomonadati</taxon>
        <taxon>Pseudomonadota</taxon>
        <taxon>Alphaproteobacteria</taxon>
        <taxon>Maricaulales</taxon>
        <taxon>Maricaulaceae</taxon>
        <taxon>Marinicauda</taxon>
    </lineage>
</organism>
<dbReference type="AlphaFoldDB" id="A0A2U2BUZ9"/>
<evidence type="ECO:0000256" key="1">
    <source>
        <dbReference type="SAM" id="MobiDB-lite"/>
    </source>
</evidence>
<name>A0A2U2BUZ9_9PROT</name>